<dbReference type="RefSeq" id="WP_146461164.1">
    <property type="nucleotide sequence ID" value="NZ_SJPW01000007.1"/>
</dbReference>
<dbReference type="EMBL" id="SJPW01000007">
    <property type="protein sequence ID" value="TWU47399.1"/>
    <property type="molecule type" value="Genomic_DNA"/>
</dbReference>
<evidence type="ECO:0000313" key="4">
    <source>
        <dbReference type="EMBL" id="TWU47399.1"/>
    </source>
</evidence>
<accession>A0A5C6EJF4</accession>
<dbReference type="SUPFAM" id="SSF52172">
    <property type="entry name" value="CheY-like"/>
    <property type="match status" value="1"/>
</dbReference>
<dbReference type="InterPro" id="IPR011006">
    <property type="entry name" value="CheY-like_superfamily"/>
</dbReference>
<dbReference type="PANTHER" id="PTHR44591">
    <property type="entry name" value="STRESS RESPONSE REGULATOR PROTEIN 1"/>
    <property type="match status" value="1"/>
</dbReference>
<evidence type="ECO:0000259" key="3">
    <source>
        <dbReference type="PROSITE" id="PS50110"/>
    </source>
</evidence>
<evidence type="ECO:0000256" key="1">
    <source>
        <dbReference type="ARBA" id="ARBA00022553"/>
    </source>
</evidence>
<dbReference type="Pfam" id="PF00072">
    <property type="entry name" value="Response_reg"/>
    <property type="match status" value="1"/>
</dbReference>
<feature type="domain" description="Response regulatory" evidence="3">
    <location>
        <begin position="2"/>
        <end position="117"/>
    </location>
</feature>
<reference evidence="4 5" key="1">
    <citation type="submission" date="2019-02" db="EMBL/GenBank/DDBJ databases">
        <title>Deep-cultivation of Planctomycetes and their phenomic and genomic characterization uncovers novel biology.</title>
        <authorList>
            <person name="Wiegand S."/>
            <person name="Jogler M."/>
            <person name="Boedeker C."/>
            <person name="Pinto D."/>
            <person name="Vollmers J."/>
            <person name="Rivas-Marin E."/>
            <person name="Kohn T."/>
            <person name="Peeters S.H."/>
            <person name="Heuer A."/>
            <person name="Rast P."/>
            <person name="Oberbeckmann S."/>
            <person name="Bunk B."/>
            <person name="Jeske O."/>
            <person name="Meyerdierks A."/>
            <person name="Storesund J.E."/>
            <person name="Kallscheuer N."/>
            <person name="Luecker S."/>
            <person name="Lage O.M."/>
            <person name="Pohl T."/>
            <person name="Merkel B.J."/>
            <person name="Hornburger P."/>
            <person name="Mueller R.-W."/>
            <person name="Bruemmer F."/>
            <person name="Labrenz M."/>
            <person name="Spormann A.M."/>
            <person name="Op Den Camp H."/>
            <person name="Overmann J."/>
            <person name="Amann R."/>
            <person name="Jetten M.S.M."/>
            <person name="Mascher T."/>
            <person name="Medema M.H."/>
            <person name="Devos D.P."/>
            <person name="Kaster A.-K."/>
            <person name="Ovreas L."/>
            <person name="Rohde M."/>
            <person name="Galperin M.Y."/>
            <person name="Jogler C."/>
        </authorList>
    </citation>
    <scope>NUCLEOTIDE SEQUENCE [LARGE SCALE GENOMIC DNA]</scope>
    <source>
        <strain evidence="4 5">Poly51</strain>
    </source>
</reference>
<organism evidence="4 5">
    <name type="scientific">Rubripirellula tenax</name>
    <dbReference type="NCBI Taxonomy" id="2528015"/>
    <lineage>
        <taxon>Bacteria</taxon>
        <taxon>Pseudomonadati</taxon>
        <taxon>Planctomycetota</taxon>
        <taxon>Planctomycetia</taxon>
        <taxon>Pirellulales</taxon>
        <taxon>Pirellulaceae</taxon>
        <taxon>Rubripirellula</taxon>
    </lineage>
</organism>
<dbReference type="Gene3D" id="3.40.50.2300">
    <property type="match status" value="1"/>
</dbReference>
<dbReference type="AlphaFoldDB" id="A0A5C6EJF4"/>
<dbReference type="PANTHER" id="PTHR44591:SF23">
    <property type="entry name" value="CHEY SUBFAMILY"/>
    <property type="match status" value="1"/>
</dbReference>
<keyword evidence="1 2" id="KW-0597">Phosphoprotein</keyword>
<dbReference type="OrthoDB" id="284672at2"/>
<dbReference type="Proteomes" id="UP000318288">
    <property type="component" value="Unassembled WGS sequence"/>
</dbReference>
<dbReference type="InterPro" id="IPR050595">
    <property type="entry name" value="Bact_response_regulator"/>
</dbReference>
<comment type="caution">
    <text evidence="4">The sequence shown here is derived from an EMBL/GenBank/DDBJ whole genome shotgun (WGS) entry which is preliminary data.</text>
</comment>
<gene>
    <name evidence="4" type="ORF">Poly51_51990</name>
</gene>
<dbReference type="GO" id="GO:0000160">
    <property type="term" value="P:phosphorelay signal transduction system"/>
    <property type="evidence" value="ECO:0007669"/>
    <property type="project" value="InterPro"/>
</dbReference>
<sequence>MNILLIDDDIDFGETMRLTLSSWGHRVTLNRNWLSLMRSLKEDSYDLIIADIETPTGNGLTAFRFLNEDESVREIELIFVSGLNDAETLRSCQELGAGHIHKSSSVFEDVRRALTKITDSHVTTLDPVGVSIP</sequence>
<dbReference type="SMART" id="SM00448">
    <property type="entry name" value="REC"/>
    <property type="match status" value="1"/>
</dbReference>
<name>A0A5C6EJF4_9BACT</name>
<evidence type="ECO:0000256" key="2">
    <source>
        <dbReference type="PROSITE-ProRule" id="PRU00169"/>
    </source>
</evidence>
<keyword evidence="5" id="KW-1185">Reference proteome</keyword>
<dbReference type="CDD" id="cd00156">
    <property type="entry name" value="REC"/>
    <property type="match status" value="1"/>
</dbReference>
<dbReference type="PROSITE" id="PS50110">
    <property type="entry name" value="RESPONSE_REGULATORY"/>
    <property type="match status" value="1"/>
</dbReference>
<evidence type="ECO:0000313" key="5">
    <source>
        <dbReference type="Proteomes" id="UP000318288"/>
    </source>
</evidence>
<dbReference type="InterPro" id="IPR001789">
    <property type="entry name" value="Sig_transdc_resp-reg_receiver"/>
</dbReference>
<proteinExistence type="predicted"/>
<feature type="modified residue" description="4-aspartylphosphate" evidence="2">
    <location>
        <position position="51"/>
    </location>
</feature>
<protein>
    <submittedName>
        <fullName evidence="4">Response regulator of RpoS</fullName>
    </submittedName>
</protein>